<dbReference type="Proteomes" id="UP000885931">
    <property type="component" value="Unassembled WGS sequence"/>
</dbReference>
<reference evidence="1" key="1">
    <citation type="journal article" date="2020" name="mSystems">
        <title>Genome- and Community-Level Interaction Insights into Carbon Utilization and Element Cycling Functions of Hydrothermarchaeota in Hydrothermal Sediment.</title>
        <authorList>
            <person name="Zhou Z."/>
            <person name="Liu Y."/>
            <person name="Xu W."/>
            <person name="Pan J."/>
            <person name="Luo Z.H."/>
            <person name="Li M."/>
        </authorList>
    </citation>
    <scope>NUCLEOTIDE SEQUENCE [LARGE SCALE GENOMIC DNA]</scope>
    <source>
        <strain evidence="1">HyVt-237</strain>
    </source>
</reference>
<dbReference type="InterPro" id="IPR015915">
    <property type="entry name" value="Kelch-typ_b-propeller"/>
</dbReference>
<dbReference type="SUPFAM" id="SSF117281">
    <property type="entry name" value="Kelch motif"/>
    <property type="match status" value="2"/>
</dbReference>
<dbReference type="InterPro" id="IPR052392">
    <property type="entry name" value="Kelch-BTB_domain-containing"/>
</dbReference>
<organism evidence="1">
    <name type="scientific">candidate division WOR-3 bacterium</name>
    <dbReference type="NCBI Taxonomy" id="2052148"/>
    <lineage>
        <taxon>Bacteria</taxon>
        <taxon>Bacteria division WOR-3</taxon>
    </lineage>
</organism>
<dbReference type="Gene3D" id="2.120.10.80">
    <property type="entry name" value="Kelch-type beta propeller"/>
    <property type="match status" value="2"/>
</dbReference>
<name>A0A7C1BGW3_UNCW3</name>
<dbReference type="InterPro" id="IPR006652">
    <property type="entry name" value="Kelch_1"/>
</dbReference>
<dbReference type="AlphaFoldDB" id="A0A7C1BGW3"/>
<dbReference type="InterPro" id="IPR026444">
    <property type="entry name" value="Secre_tail"/>
</dbReference>
<gene>
    <name evidence="1" type="ORF">ENG67_03575</name>
</gene>
<dbReference type="PANTHER" id="PTHR46375:SF3">
    <property type="entry name" value="KELCH REPEAT AND BTB DOMAIN-CONTAINING PROTEIN 13"/>
    <property type="match status" value="1"/>
</dbReference>
<dbReference type="Pfam" id="PF24681">
    <property type="entry name" value="Kelch_KLHDC2_KLHL20_DRC7"/>
    <property type="match status" value="1"/>
</dbReference>
<dbReference type="NCBIfam" id="TIGR04183">
    <property type="entry name" value="Por_Secre_tail"/>
    <property type="match status" value="1"/>
</dbReference>
<dbReference type="SMART" id="SM00612">
    <property type="entry name" value="Kelch"/>
    <property type="match status" value="3"/>
</dbReference>
<proteinExistence type="predicted"/>
<dbReference type="EMBL" id="DRBW01000145">
    <property type="protein sequence ID" value="HDM90272.1"/>
    <property type="molecule type" value="Genomic_DNA"/>
</dbReference>
<evidence type="ECO:0000313" key="1">
    <source>
        <dbReference type="EMBL" id="HDM90272.1"/>
    </source>
</evidence>
<accession>A0A7C1BGW3</accession>
<protein>
    <submittedName>
        <fullName evidence="1">T9SS type A sorting domain-containing protein</fullName>
    </submittedName>
</protein>
<sequence length="387" mass="42896">MSGSIFLLLLTAQFSWQVIGTMPDPRWGGRAVPVEGGVLLVGGEDEAGPSDVVQFFSAQDGSWQERHPLPYPLRDFAVVSFGGQIYIMGGRTAMDSATSKVLIYSPEVDSFCFAPFELPMKMYGMEAQLVGEKVYIFGGLVDSIYIPRGYIVDLNDFSVDSFDLNVERSYFGSALSQQGSDTSIYLTGGLWYDYLSSVERFDPAEQTWSGYFELPEPRAYHVSIIHGDTLMVIGGEVNGQVTSSVLFSILDGTWFLASSMFYSRAGLMSADLADSIFVFGGYTYEDGEKVAVPYVERYSVCIDVNEPGEVVDIDSVVRAPNPIGRGDLIVVSSPVEIELYSSEGRLLRNLRIDNSFRFDELRLKAGIYLALVRSGQTERVMKWLYLP</sequence>
<comment type="caution">
    <text evidence="1">The sequence shown here is derived from an EMBL/GenBank/DDBJ whole genome shotgun (WGS) entry which is preliminary data.</text>
</comment>
<dbReference type="PANTHER" id="PTHR46375">
    <property type="entry name" value="KELCH REPEAT AND BTB DOMAIN-CONTAINING PROTEIN 13-RELATED"/>
    <property type="match status" value="1"/>
</dbReference>